<evidence type="ECO:0000313" key="2">
    <source>
        <dbReference type="EMBL" id="GCF94089.1"/>
    </source>
</evidence>
<dbReference type="OrthoDB" id="384795at2"/>
<proteinExistence type="predicted"/>
<dbReference type="SUPFAM" id="SSF159888">
    <property type="entry name" value="YdhG-like"/>
    <property type="match status" value="1"/>
</dbReference>
<feature type="domain" description="YdhG-like" evidence="1">
    <location>
        <begin position="15"/>
        <end position="110"/>
    </location>
</feature>
<protein>
    <recommendedName>
        <fullName evidence="1">YdhG-like domain-containing protein</fullName>
    </recommendedName>
</protein>
<evidence type="ECO:0000259" key="1">
    <source>
        <dbReference type="Pfam" id="PF08818"/>
    </source>
</evidence>
<dbReference type="InterPro" id="IPR014922">
    <property type="entry name" value="YdhG-like"/>
</dbReference>
<dbReference type="Pfam" id="PF08818">
    <property type="entry name" value="DUF1801"/>
    <property type="match status" value="1"/>
</dbReference>
<dbReference type="RefSeq" id="WP_146622686.1">
    <property type="nucleotide sequence ID" value="NZ_BJCC01000015.1"/>
</dbReference>
<dbReference type="Proteomes" id="UP000290567">
    <property type="component" value="Unassembled WGS sequence"/>
</dbReference>
<evidence type="ECO:0000313" key="3">
    <source>
        <dbReference type="Proteomes" id="UP000290567"/>
    </source>
</evidence>
<accession>A0A4V0WPJ6</accession>
<keyword evidence="3" id="KW-1185">Reference proteome</keyword>
<dbReference type="Gene3D" id="3.90.1150.200">
    <property type="match status" value="1"/>
</dbReference>
<gene>
    <name evidence="2" type="ORF">NRIC_19800</name>
</gene>
<sequence length="124" mass="14887">MEEVYRSLAGLEEEKREKMQGLFEWIHKEFPQLEPIIKWNQPMFTDHGTYIIGFSFSRNHVSVSPEVKPMRTFADKIAEAGYDQTKNIFRIKWHQPIDHALLREMIATNINEKKEYSKFWRTPE</sequence>
<reference evidence="3" key="1">
    <citation type="submission" date="2019-02" db="EMBL/GenBank/DDBJ databases">
        <title>Draft genome sequence of Enterococcus sp. Gos25-1.</title>
        <authorList>
            <person name="Tanaka N."/>
            <person name="Shiwa Y."/>
            <person name="Fujita N."/>
        </authorList>
    </citation>
    <scope>NUCLEOTIDE SEQUENCE [LARGE SCALE GENOMIC DNA]</scope>
    <source>
        <strain evidence="3">Gos25-1</strain>
    </source>
</reference>
<name>A0A4V0WPJ6_9ENTE</name>
<comment type="caution">
    <text evidence="2">The sequence shown here is derived from an EMBL/GenBank/DDBJ whole genome shotgun (WGS) entry which is preliminary data.</text>
</comment>
<organism evidence="2 3">
    <name type="scientific">Enterococcus florum</name>
    <dbReference type="NCBI Taxonomy" id="2480627"/>
    <lineage>
        <taxon>Bacteria</taxon>
        <taxon>Bacillati</taxon>
        <taxon>Bacillota</taxon>
        <taxon>Bacilli</taxon>
        <taxon>Lactobacillales</taxon>
        <taxon>Enterococcaceae</taxon>
        <taxon>Enterococcus</taxon>
    </lineage>
</organism>
<dbReference type="AlphaFoldDB" id="A0A4V0WPJ6"/>
<dbReference type="EMBL" id="BJCC01000015">
    <property type="protein sequence ID" value="GCF94089.1"/>
    <property type="molecule type" value="Genomic_DNA"/>
</dbReference>